<dbReference type="RefSeq" id="WP_101826662.1">
    <property type="nucleotide sequence ID" value="NZ_PJZH01000031.1"/>
</dbReference>
<protein>
    <recommendedName>
        <fullName evidence="7">Type II secretion system protein I</fullName>
        <shortName evidence="7">T2SS minor pseudopilin I</shortName>
    </recommendedName>
</protein>
<comment type="caution">
    <text evidence="9">The sequence shown here is derived from an EMBL/GenBank/DDBJ whole genome shotgun (WGS) entry which is preliminary data.</text>
</comment>
<evidence type="ECO:0000256" key="7">
    <source>
        <dbReference type="RuleBase" id="RU368030"/>
    </source>
</evidence>
<dbReference type="OrthoDB" id="6121517at2"/>
<dbReference type="InterPro" id="IPR045584">
    <property type="entry name" value="Pilin-like"/>
</dbReference>
<keyword evidence="7" id="KW-1003">Cell membrane</keyword>
<evidence type="ECO:0000256" key="4">
    <source>
        <dbReference type="ARBA" id="ARBA00022692"/>
    </source>
</evidence>
<keyword evidence="4" id="KW-0812">Transmembrane</keyword>
<keyword evidence="6" id="KW-0472">Membrane</keyword>
<dbReference type="Pfam" id="PF02501">
    <property type="entry name" value="T2SSI"/>
    <property type="match status" value="1"/>
</dbReference>
<feature type="domain" description="Type II secretion system protein GspI C-terminal" evidence="8">
    <location>
        <begin position="52"/>
        <end position="103"/>
    </location>
</feature>
<accession>A0A2N5DUB4</accession>
<dbReference type="AlphaFoldDB" id="A0A2N5DUB4"/>
<keyword evidence="5" id="KW-1133">Transmembrane helix</keyword>
<dbReference type="SUPFAM" id="SSF54523">
    <property type="entry name" value="Pili subunits"/>
    <property type="match status" value="1"/>
</dbReference>
<dbReference type="GO" id="GO:0005886">
    <property type="term" value="C:plasma membrane"/>
    <property type="evidence" value="ECO:0007669"/>
    <property type="project" value="UniProtKB-SubCell"/>
</dbReference>
<name>A0A2N5DUB4_9GAMM</name>
<evidence type="ECO:0000256" key="1">
    <source>
        <dbReference type="ARBA" id="ARBA00003161"/>
    </source>
</evidence>
<comment type="subunit">
    <text evidence="7">Type II secretion is composed of four main components: the outer membrane complex, the inner membrane complex, the cytoplasmic secretion ATPase and the periplasm-spanning pseudopilus.</text>
</comment>
<evidence type="ECO:0000256" key="6">
    <source>
        <dbReference type="ARBA" id="ARBA00023136"/>
    </source>
</evidence>
<comment type="function">
    <text evidence="1">Component of the type II secretion system required for the energy-dependent secretion of extracellular factors such as proteases and toxins from the periplasm. Part of the pseudopilus tip complex that is critical for the recognition and binding of secretion substrates.</text>
</comment>
<dbReference type="Proteomes" id="UP000234503">
    <property type="component" value="Unassembled WGS sequence"/>
</dbReference>
<sequence length="133" mass="14375">MTRASQQQGMMLLEVIVALAVFAGAALALMNSMSGQMSATSRLSEHLFADWVSANWLAEEALAEQMLTPSVTEKRKPQHHGSADMAGQTWSWTLQETPSSDASYTTQVLTITHDGVAVRSVLRLLPQAQDASS</sequence>
<reference evidence="9 10" key="1">
    <citation type="submission" date="2017-12" db="EMBL/GenBank/DDBJ databases">
        <title>Characterization of six clinical isolates of Enterochimera gen. nov., a novel genus of the Yersiniaciae family and the three species Enterochimera arupensis sp. nov., Enterochimera coloradensis sp. nov, and Enterochimera californica sp. nov.</title>
        <authorList>
            <person name="Rossi A."/>
            <person name="Fisher M."/>
        </authorList>
    </citation>
    <scope>NUCLEOTIDE SEQUENCE [LARGE SCALE GENOMIC DNA]</scope>
    <source>
        <strain evidence="10">2016-Iso4</strain>
    </source>
</reference>
<evidence type="ECO:0000256" key="3">
    <source>
        <dbReference type="ARBA" id="ARBA00022481"/>
    </source>
</evidence>
<evidence type="ECO:0000259" key="8">
    <source>
        <dbReference type="Pfam" id="PF02501"/>
    </source>
</evidence>
<evidence type="ECO:0000313" key="10">
    <source>
        <dbReference type="Proteomes" id="UP000234503"/>
    </source>
</evidence>
<comment type="PTM">
    <text evidence="7">Cleaved by prepilin peptidase.</text>
</comment>
<dbReference type="InterPro" id="IPR010052">
    <property type="entry name" value="T2SS_protein-GspI"/>
</dbReference>
<organism evidence="9 10">
    <name type="scientific">Chimaeribacter coloradensis</name>
    <dbReference type="NCBI Taxonomy" id="2060068"/>
    <lineage>
        <taxon>Bacteria</taxon>
        <taxon>Pseudomonadati</taxon>
        <taxon>Pseudomonadota</taxon>
        <taxon>Gammaproteobacteria</taxon>
        <taxon>Enterobacterales</taxon>
        <taxon>Yersiniaceae</taxon>
        <taxon>Chimaeribacter</taxon>
    </lineage>
</organism>
<dbReference type="InterPro" id="IPR003413">
    <property type="entry name" value="T2SS_GspI_C"/>
</dbReference>
<gene>
    <name evidence="9" type="primary">gspI</name>
    <name evidence="9" type="ORF">CYR32_18735</name>
</gene>
<dbReference type="NCBIfam" id="TIGR01707">
    <property type="entry name" value="gspI"/>
    <property type="match status" value="1"/>
</dbReference>
<dbReference type="Gene3D" id="3.30.1300.30">
    <property type="entry name" value="GSPII I/J protein-like"/>
    <property type="match status" value="1"/>
</dbReference>
<proteinExistence type="inferred from homology"/>
<evidence type="ECO:0000256" key="5">
    <source>
        <dbReference type="ARBA" id="ARBA00022989"/>
    </source>
</evidence>
<dbReference type="GO" id="GO:0015627">
    <property type="term" value="C:type II protein secretion system complex"/>
    <property type="evidence" value="ECO:0007669"/>
    <property type="project" value="UniProtKB-UniRule"/>
</dbReference>
<dbReference type="EMBL" id="PJZH01000031">
    <property type="protein sequence ID" value="PLR30382.1"/>
    <property type="molecule type" value="Genomic_DNA"/>
</dbReference>
<keyword evidence="3 7" id="KW-0488">Methylation</keyword>
<dbReference type="PANTHER" id="PTHR38779">
    <property type="entry name" value="TYPE II SECRETION SYSTEM PROTEIN I-RELATED"/>
    <property type="match status" value="1"/>
</dbReference>
<dbReference type="PANTHER" id="PTHR38779:SF2">
    <property type="entry name" value="TYPE II SECRETION SYSTEM PROTEIN I-RELATED"/>
    <property type="match status" value="1"/>
</dbReference>
<comment type="subcellular location">
    <subcellularLocation>
        <location evidence="7">Cell inner membrane</location>
        <topology evidence="7">Single-pass membrane protein</topology>
    </subcellularLocation>
    <subcellularLocation>
        <location evidence="2">Membrane</location>
        <topology evidence="2">Single-pass membrane protein</topology>
    </subcellularLocation>
</comment>
<dbReference type="GO" id="GO:0015628">
    <property type="term" value="P:protein secretion by the type II secretion system"/>
    <property type="evidence" value="ECO:0007669"/>
    <property type="project" value="UniProtKB-UniRule"/>
</dbReference>
<keyword evidence="10" id="KW-1185">Reference proteome</keyword>
<comment type="similarity">
    <text evidence="7">Belongs to the GSP I family.</text>
</comment>
<evidence type="ECO:0000313" key="9">
    <source>
        <dbReference type="EMBL" id="PLR30382.1"/>
    </source>
</evidence>
<evidence type="ECO:0000256" key="2">
    <source>
        <dbReference type="ARBA" id="ARBA00004167"/>
    </source>
</evidence>
<keyword evidence="7" id="KW-0997">Cell inner membrane</keyword>